<feature type="transmembrane region" description="Helical" evidence="6">
    <location>
        <begin position="96"/>
        <end position="118"/>
    </location>
</feature>
<evidence type="ECO:0000313" key="9">
    <source>
        <dbReference type="Proteomes" id="UP000694420"/>
    </source>
</evidence>
<evidence type="ECO:0000256" key="3">
    <source>
        <dbReference type="ARBA" id="ARBA00022723"/>
    </source>
</evidence>
<dbReference type="Ensembl" id="ENSNPET00000019437.1">
    <property type="protein sequence ID" value="ENSNPEP00000018950.1"/>
    <property type="gene ID" value="ENSNPEG00000014124.1"/>
</dbReference>
<name>A0A8C6ZPR5_NOTPE</name>
<feature type="region of interest" description="Disordered" evidence="5">
    <location>
        <begin position="1"/>
        <end position="36"/>
    </location>
</feature>
<feature type="domain" description="Cation-transporting P-type ATPase N-terminal" evidence="7">
    <location>
        <begin position="42"/>
        <end position="116"/>
    </location>
</feature>
<dbReference type="PRINTS" id="PR00121">
    <property type="entry name" value="NAKATPASE"/>
</dbReference>
<dbReference type="GO" id="GO:0005391">
    <property type="term" value="F:P-type sodium:potassium-exchanging transporter activity"/>
    <property type="evidence" value="ECO:0007669"/>
    <property type="project" value="TreeGrafter"/>
</dbReference>
<dbReference type="InterPro" id="IPR004014">
    <property type="entry name" value="ATPase_P-typ_cation-transptr_N"/>
</dbReference>
<dbReference type="Gene3D" id="1.20.1110.10">
    <property type="entry name" value="Calcium-transporting ATPase, transmembrane domain"/>
    <property type="match status" value="1"/>
</dbReference>
<proteinExistence type="predicted"/>
<dbReference type="AlphaFoldDB" id="A0A8C6ZPR5"/>
<dbReference type="GO" id="GO:0042995">
    <property type="term" value="C:cell projection"/>
    <property type="evidence" value="ECO:0007669"/>
    <property type="project" value="TreeGrafter"/>
</dbReference>
<dbReference type="InterPro" id="IPR023298">
    <property type="entry name" value="ATPase_P-typ_TM_dom_sf"/>
</dbReference>
<dbReference type="SMART" id="SM00831">
    <property type="entry name" value="Cation_ATPase_N"/>
    <property type="match status" value="1"/>
</dbReference>
<dbReference type="InterPro" id="IPR050510">
    <property type="entry name" value="Cation_transp_ATPase_P-type"/>
</dbReference>
<dbReference type="GO" id="GO:0006883">
    <property type="term" value="P:intracellular sodium ion homeostasis"/>
    <property type="evidence" value="ECO:0007669"/>
    <property type="project" value="TreeGrafter"/>
</dbReference>
<accession>A0A8C6ZPR5</accession>
<dbReference type="PANTHER" id="PTHR43294:SF6">
    <property type="entry name" value="SODIUM_POTASSIUM-TRANSPORTING ATPASE SUBUNIT ALPHA-2"/>
    <property type="match status" value="1"/>
</dbReference>
<dbReference type="GO" id="GO:1902600">
    <property type="term" value="P:proton transmembrane transport"/>
    <property type="evidence" value="ECO:0007669"/>
    <property type="project" value="TreeGrafter"/>
</dbReference>
<protein>
    <recommendedName>
        <fullName evidence="7">Cation-transporting P-type ATPase N-terminal domain-containing protein</fullName>
    </recommendedName>
</protein>
<dbReference type="GO" id="GO:0036376">
    <property type="term" value="P:sodium ion export across plasma membrane"/>
    <property type="evidence" value="ECO:0007669"/>
    <property type="project" value="TreeGrafter"/>
</dbReference>
<evidence type="ECO:0000256" key="2">
    <source>
        <dbReference type="ARBA" id="ARBA00022475"/>
    </source>
</evidence>
<keyword evidence="2" id="KW-1003">Cell membrane</keyword>
<comment type="subcellular location">
    <subcellularLocation>
        <location evidence="1">Cell membrane</location>
        <topology evidence="1">Multi-pass membrane protein</topology>
    </subcellularLocation>
</comment>
<keyword evidence="3" id="KW-0479">Metal-binding</keyword>
<dbReference type="PANTHER" id="PTHR43294">
    <property type="entry name" value="SODIUM/POTASSIUM-TRANSPORTING ATPASE SUBUNIT ALPHA"/>
    <property type="match status" value="1"/>
</dbReference>
<keyword evidence="6" id="KW-0812">Transmembrane</keyword>
<keyword evidence="4" id="KW-0460">Magnesium</keyword>
<evidence type="ECO:0000256" key="5">
    <source>
        <dbReference type="SAM" id="MobiDB-lite"/>
    </source>
</evidence>
<dbReference type="Proteomes" id="UP000694420">
    <property type="component" value="Unplaced"/>
</dbReference>
<dbReference type="GO" id="GO:0030007">
    <property type="term" value="P:intracellular potassium ion homeostasis"/>
    <property type="evidence" value="ECO:0007669"/>
    <property type="project" value="TreeGrafter"/>
</dbReference>
<organism evidence="8 9">
    <name type="scientific">Nothoprocta perdicaria</name>
    <name type="common">Chilean tinamou</name>
    <name type="synonym">Crypturus perdicarius</name>
    <dbReference type="NCBI Taxonomy" id="30464"/>
    <lineage>
        <taxon>Eukaryota</taxon>
        <taxon>Metazoa</taxon>
        <taxon>Chordata</taxon>
        <taxon>Craniata</taxon>
        <taxon>Vertebrata</taxon>
        <taxon>Euteleostomi</taxon>
        <taxon>Archelosauria</taxon>
        <taxon>Archosauria</taxon>
        <taxon>Dinosauria</taxon>
        <taxon>Saurischia</taxon>
        <taxon>Theropoda</taxon>
        <taxon>Coelurosauria</taxon>
        <taxon>Aves</taxon>
        <taxon>Palaeognathae</taxon>
        <taxon>Tinamiformes</taxon>
        <taxon>Tinamidae</taxon>
        <taxon>Nothoprocta</taxon>
    </lineage>
</organism>
<evidence type="ECO:0000313" key="8">
    <source>
        <dbReference type="Ensembl" id="ENSNPEP00000018950.1"/>
    </source>
</evidence>
<keyword evidence="9" id="KW-1185">Reference proteome</keyword>
<dbReference type="GO" id="GO:1990573">
    <property type="term" value="P:potassium ion import across plasma membrane"/>
    <property type="evidence" value="ECO:0007669"/>
    <property type="project" value="TreeGrafter"/>
</dbReference>
<feature type="transmembrane region" description="Helical" evidence="6">
    <location>
        <begin position="130"/>
        <end position="149"/>
    </location>
</feature>
<keyword evidence="6" id="KW-1133">Transmembrane helix</keyword>
<dbReference type="Gene3D" id="2.70.150.10">
    <property type="entry name" value="Calcium-transporting ATPase, cytoplasmic transduction domain A"/>
    <property type="match status" value="1"/>
</dbReference>
<evidence type="ECO:0000256" key="6">
    <source>
        <dbReference type="SAM" id="Phobius"/>
    </source>
</evidence>
<dbReference type="FunFam" id="1.20.1110.10:FF:000163">
    <property type="match status" value="1"/>
</dbReference>
<reference evidence="8" key="1">
    <citation type="submission" date="2025-08" db="UniProtKB">
        <authorList>
            <consortium name="Ensembl"/>
        </authorList>
    </citation>
    <scope>IDENTIFICATION</scope>
</reference>
<reference evidence="8" key="2">
    <citation type="submission" date="2025-09" db="UniProtKB">
        <authorList>
            <consortium name="Ensembl"/>
        </authorList>
    </citation>
    <scope>IDENTIFICATION</scope>
</reference>
<sequence length="305" mass="32407">RGKGPDAGREYSPAATTSENGGGKRKQKEKELDELKKEVNLDDHKLSLDELGRKYQVDLSRGLTSARAAEILAQDGPNALTPPPTTPEWVKFCRQLFGGFSILLWIGAILCFLAYGIQAAMEDEPSNDNLYLGVVLAAVVIVTGCFSYYQEAKSSKIMDSFKNMVPQVGPGGTATGCCAPTPPWHPWVPTGAPWSCPPPMAPLDPHGYPMVPSPHPWHPMGAPWSCPPPMAPLGPYGAPWSCPPPRAPLGPYGAPWSCPPPMAPLGPYGAPWSCPPTQGTPGPSRVPCAVTSLMSRILGMGDGST</sequence>
<dbReference type="SUPFAM" id="SSF81665">
    <property type="entry name" value="Calcium ATPase, transmembrane domain M"/>
    <property type="match status" value="1"/>
</dbReference>
<evidence type="ECO:0000259" key="7">
    <source>
        <dbReference type="SMART" id="SM00831"/>
    </source>
</evidence>
<dbReference type="GO" id="GO:0005890">
    <property type="term" value="C:sodium:potassium-exchanging ATPase complex"/>
    <property type="evidence" value="ECO:0007669"/>
    <property type="project" value="TreeGrafter"/>
</dbReference>
<evidence type="ECO:0000256" key="4">
    <source>
        <dbReference type="ARBA" id="ARBA00022842"/>
    </source>
</evidence>
<evidence type="ECO:0000256" key="1">
    <source>
        <dbReference type="ARBA" id="ARBA00004651"/>
    </source>
</evidence>
<dbReference type="GO" id="GO:0046872">
    <property type="term" value="F:metal ion binding"/>
    <property type="evidence" value="ECO:0007669"/>
    <property type="project" value="UniProtKB-KW"/>
</dbReference>
<keyword evidence="6" id="KW-0472">Membrane</keyword>
<dbReference type="Pfam" id="PF00690">
    <property type="entry name" value="Cation_ATPase_N"/>
    <property type="match status" value="1"/>
</dbReference>